<evidence type="ECO:0000256" key="2">
    <source>
        <dbReference type="ARBA" id="ARBA00023315"/>
    </source>
</evidence>
<proteinExistence type="predicted"/>
<dbReference type="Proteomes" id="UP001223683">
    <property type="component" value="Chromosome"/>
</dbReference>
<dbReference type="EC" id="2.3.1.-" evidence="4"/>
<gene>
    <name evidence="4" type="ORF">PWJ79_14330</name>
</gene>
<dbReference type="InterPro" id="IPR016181">
    <property type="entry name" value="Acyl_CoA_acyltransferase"/>
</dbReference>
<evidence type="ECO:0000313" key="4">
    <source>
        <dbReference type="EMBL" id="WDU90580.1"/>
    </source>
</evidence>
<dbReference type="Pfam" id="PF00583">
    <property type="entry name" value="Acetyltransf_1"/>
    <property type="match status" value="1"/>
</dbReference>
<protein>
    <submittedName>
        <fullName evidence="4">GNAT family N-acetyltransferase</fullName>
        <ecNumber evidence="4">2.3.1.-</ecNumber>
    </submittedName>
</protein>
<dbReference type="SUPFAM" id="SSF55729">
    <property type="entry name" value="Acyl-CoA N-acyltransferases (Nat)"/>
    <property type="match status" value="1"/>
</dbReference>
<dbReference type="Gene3D" id="3.40.630.30">
    <property type="match status" value="1"/>
</dbReference>
<evidence type="ECO:0000256" key="1">
    <source>
        <dbReference type="ARBA" id="ARBA00022679"/>
    </source>
</evidence>
<dbReference type="PROSITE" id="PS51186">
    <property type="entry name" value="GNAT"/>
    <property type="match status" value="1"/>
</dbReference>
<name>A0AAQ3C0R7_EDWPI</name>
<dbReference type="InterPro" id="IPR000182">
    <property type="entry name" value="GNAT_dom"/>
</dbReference>
<keyword evidence="2 4" id="KW-0012">Acyltransferase</keyword>
<accession>A0AAQ3C0R7</accession>
<dbReference type="PANTHER" id="PTHR43877">
    <property type="entry name" value="AMINOALKYLPHOSPHONATE N-ACETYLTRANSFERASE-RELATED-RELATED"/>
    <property type="match status" value="1"/>
</dbReference>
<dbReference type="EMBL" id="CP118390">
    <property type="protein sequence ID" value="WDU90580.1"/>
    <property type="molecule type" value="Genomic_DNA"/>
</dbReference>
<dbReference type="AlphaFoldDB" id="A0AAQ3C0R7"/>
<dbReference type="InterPro" id="IPR050832">
    <property type="entry name" value="Bact_Acetyltransf"/>
</dbReference>
<evidence type="ECO:0000313" key="5">
    <source>
        <dbReference type="Proteomes" id="UP001223683"/>
    </source>
</evidence>
<organism evidence="4 5">
    <name type="scientific">Edwardsiella piscicida</name>
    <dbReference type="NCBI Taxonomy" id="1263550"/>
    <lineage>
        <taxon>Bacteria</taxon>
        <taxon>Pseudomonadati</taxon>
        <taxon>Pseudomonadota</taxon>
        <taxon>Gammaproteobacteria</taxon>
        <taxon>Enterobacterales</taxon>
        <taxon>Hafniaceae</taxon>
        <taxon>Edwardsiella</taxon>
    </lineage>
</organism>
<evidence type="ECO:0000259" key="3">
    <source>
        <dbReference type="PROSITE" id="PS51186"/>
    </source>
</evidence>
<dbReference type="GeneID" id="72529760"/>
<dbReference type="RefSeq" id="WP_226079106.1">
    <property type="nucleotide sequence ID" value="NC_013508.1"/>
</dbReference>
<keyword evidence="1 4" id="KW-0808">Transferase</keyword>
<dbReference type="GO" id="GO:0016747">
    <property type="term" value="F:acyltransferase activity, transferring groups other than amino-acyl groups"/>
    <property type="evidence" value="ECO:0007669"/>
    <property type="project" value="InterPro"/>
</dbReference>
<reference evidence="4" key="1">
    <citation type="submission" date="2022-10" db="EMBL/GenBank/DDBJ databases">
        <title>Complete genome of Ep21-8.</title>
        <authorList>
            <person name="Kang Y.-R."/>
            <person name="Kim D.-H."/>
        </authorList>
    </citation>
    <scope>NUCLEOTIDE SEQUENCE</scope>
    <source>
        <strain evidence="4">Ep21-8</strain>
    </source>
</reference>
<feature type="domain" description="N-acetyltransferase" evidence="3">
    <location>
        <begin position="1"/>
        <end position="145"/>
    </location>
</feature>
<sequence length="145" mass="15941">MTIVPLDETMMRRWVALRAQLAPQTPLSRHWLEGCALLDAAPYAALLALDAEGEAQGFVEIALQPETLSRGAPARLRLCCLFVSPDRRRRGVATALMAAAAAWGRQRGCAEMVTAVALEDRAQQRMLTALGLTEQVRQVTYRLPL</sequence>